<protein>
    <submittedName>
        <fullName evidence="2">Uncharacterized protein</fullName>
    </submittedName>
</protein>
<evidence type="ECO:0000313" key="1">
    <source>
        <dbReference type="Proteomes" id="UP000887565"/>
    </source>
</evidence>
<name>A0A915L4L1_ROMCU</name>
<accession>A0A915L4L1</accession>
<dbReference type="Proteomes" id="UP000887565">
    <property type="component" value="Unplaced"/>
</dbReference>
<keyword evidence="1" id="KW-1185">Reference proteome</keyword>
<organism evidence="1 2">
    <name type="scientific">Romanomermis culicivorax</name>
    <name type="common">Nematode worm</name>
    <dbReference type="NCBI Taxonomy" id="13658"/>
    <lineage>
        <taxon>Eukaryota</taxon>
        <taxon>Metazoa</taxon>
        <taxon>Ecdysozoa</taxon>
        <taxon>Nematoda</taxon>
        <taxon>Enoplea</taxon>
        <taxon>Dorylaimia</taxon>
        <taxon>Mermithida</taxon>
        <taxon>Mermithoidea</taxon>
        <taxon>Mermithidae</taxon>
        <taxon>Romanomermis</taxon>
    </lineage>
</organism>
<sequence>MEKTYNVANSNAPDSNFSDQISKLLKLWRSHTESCLNVGNLQTIIFATKAACKAAKGCQSSLFFVPSP</sequence>
<reference evidence="2" key="1">
    <citation type="submission" date="2022-11" db="UniProtKB">
        <authorList>
            <consortium name="WormBaseParasite"/>
        </authorList>
    </citation>
    <scope>IDENTIFICATION</scope>
</reference>
<dbReference type="AlphaFoldDB" id="A0A915L4L1"/>
<evidence type="ECO:0000313" key="2">
    <source>
        <dbReference type="WBParaSite" id="nRc.2.0.1.t45692-RA"/>
    </source>
</evidence>
<proteinExistence type="predicted"/>
<dbReference type="WBParaSite" id="nRc.2.0.1.t45692-RA">
    <property type="protein sequence ID" value="nRc.2.0.1.t45692-RA"/>
    <property type="gene ID" value="nRc.2.0.1.g45692"/>
</dbReference>